<dbReference type="Gene3D" id="1.10.10.60">
    <property type="entry name" value="Homeodomain-like"/>
    <property type="match status" value="2"/>
</dbReference>
<dbReference type="InterPro" id="IPR018062">
    <property type="entry name" value="HTH_AraC-typ_CS"/>
</dbReference>
<dbReference type="InterPro" id="IPR018060">
    <property type="entry name" value="HTH_AraC"/>
</dbReference>
<dbReference type="Pfam" id="PF12833">
    <property type="entry name" value="HTH_18"/>
    <property type="match status" value="1"/>
</dbReference>
<dbReference type="EMBL" id="CP027059">
    <property type="protein sequence ID" value="UQZ83494.1"/>
    <property type="molecule type" value="Genomic_DNA"/>
</dbReference>
<dbReference type="PANTHER" id="PTHR43280:SF28">
    <property type="entry name" value="HTH-TYPE TRANSCRIPTIONAL ACTIVATOR RHAS"/>
    <property type="match status" value="1"/>
</dbReference>
<dbReference type="PROSITE" id="PS50110">
    <property type="entry name" value="RESPONSE_REGULATORY"/>
    <property type="match status" value="1"/>
</dbReference>
<gene>
    <name evidence="8" type="primary">yesS_34</name>
    <name evidence="8" type="ORF">SK3146_02681</name>
</gene>
<evidence type="ECO:0000259" key="5">
    <source>
        <dbReference type="PROSITE" id="PS01124"/>
    </source>
</evidence>
<evidence type="ECO:0000313" key="8">
    <source>
        <dbReference type="EMBL" id="UQZ83494.1"/>
    </source>
</evidence>
<dbReference type="CDD" id="cd17536">
    <property type="entry name" value="REC_YesN-like"/>
    <property type="match status" value="1"/>
</dbReference>
<dbReference type="Proteomes" id="UP001057134">
    <property type="component" value="Chromosome"/>
</dbReference>
<accession>A0ABY4RP53</accession>
<evidence type="ECO:0000313" key="9">
    <source>
        <dbReference type="Proteomes" id="UP001057134"/>
    </source>
</evidence>
<dbReference type="PROSITE" id="PS00041">
    <property type="entry name" value="HTH_ARAC_FAMILY_1"/>
    <property type="match status" value="1"/>
</dbReference>
<proteinExistence type="predicted"/>
<dbReference type="Pfam" id="PF00072">
    <property type="entry name" value="Response_reg"/>
    <property type="match status" value="1"/>
</dbReference>
<dbReference type="RefSeq" id="WP_249865505.1">
    <property type="nucleotide sequence ID" value="NZ_CP027059.1"/>
</dbReference>
<sequence length="519" mass="59251">MWKIAIIDDDPSLLEGMRESIPWHELNAEWAGQCLDGSQGVEWVLEHRPDIVITDINMPVMNGLEMIEKLRERKYQGKFIILSGYSDFEYARQALRLEVDDYVSKPITIEGLMNVMSRTIGRLSEEKMRHSENEDADKKIRVFEPYIVKEWLKSVLVGSAAKDVMDLELIKLKAAKWERQTHLVLCLELLESEGLDNWYAFDRGVMQFAVQNIVQELVEQQALDYDYVQMNGRQFALILHSDERGADAGSLPKQAVPAQESIATSLAKHLKLHTAAGIGTVQDDWNRICESFESASQALRQLPEEGGPSPEGAAGRSVRFYHQLAEAIRNAQEEQAKALVRTYIAERSPFAKADMKLLAGELWAIIAYSLYDVGVDLKQIYPAFEPVPETSGALEPWLETIVTTIIHSTHMSENMRHRKVVEFVIQFVHEHYMEDITLGLLADKVQISKNYLGQIFKNVMQETFNQYVTRIRMEKAKGMLLEGNLYIYEVAEKVGYNSISYFSTQFKKITGYNPTDLIN</sequence>
<protein>
    <submittedName>
        <fullName evidence="8">HTH-type transcriptional regulator YesS</fullName>
    </submittedName>
</protein>
<keyword evidence="2" id="KW-0238">DNA-binding</keyword>
<reference evidence="8" key="1">
    <citation type="submission" date="2018-02" db="EMBL/GenBank/DDBJ databases">
        <authorList>
            <person name="Kim S.-K."/>
            <person name="Jung H.-I."/>
            <person name="Lee S.-W."/>
        </authorList>
    </citation>
    <scope>NUCLEOTIDE SEQUENCE</scope>
    <source>
        <strain evidence="8">SK3146</strain>
    </source>
</reference>
<feature type="domain" description="HTH araC/xylS-type" evidence="5">
    <location>
        <begin position="422"/>
        <end position="519"/>
    </location>
</feature>
<evidence type="ECO:0000256" key="3">
    <source>
        <dbReference type="ARBA" id="ARBA00023163"/>
    </source>
</evidence>
<dbReference type="SUPFAM" id="SSF52172">
    <property type="entry name" value="CheY-like"/>
    <property type="match status" value="1"/>
</dbReference>
<keyword evidence="3" id="KW-0804">Transcription</keyword>
<feature type="domain" description="PAS" evidence="7">
    <location>
        <begin position="499"/>
        <end position="519"/>
    </location>
</feature>
<evidence type="ECO:0000259" key="6">
    <source>
        <dbReference type="PROSITE" id="PS50110"/>
    </source>
</evidence>
<evidence type="ECO:0000256" key="1">
    <source>
        <dbReference type="ARBA" id="ARBA00023015"/>
    </source>
</evidence>
<dbReference type="PROSITE" id="PS50112">
    <property type="entry name" value="PAS"/>
    <property type="match status" value="1"/>
</dbReference>
<keyword evidence="1" id="KW-0805">Transcription regulation</keyword>
<dbReference type="Pfam" id="PF17853">
    <property type="entry name" value="GGDEF_2"/>
    <property type="match status" value="1"/>
</dbReference>
<keyword evidence="4" id="KW-0597">Phosphoprotein</keyword>
<evidence type="ECO:0000256" key="2">
    <source>
        <dbReference type="ARBA" id="ARBA00023125"/>
    </source>
</evidence>
<name>A0ABY4RP53_9BACL</name>
<dbReference type="InterPro" id="IPR041522">
    <property type="entry name" value="CdaR_GGDEF"/>
</dbReference>
<dbReference type="InterPro" id="IPR001789">
    <property type="entry name" value="Sig_transdc_resp-reg_receiver"/>
</dbReference>
<dbReference type="PROSITE" id="PS01124">
    <property type="entry name" value="HTH_ARAC_FAMILY_2"/>
    <property type="match status" value="1"/>
</dbReference>
<evidence type="ECO:0000259" key="7">
    <source>
        <dbReference type="PROSITE" id="PS50112"/>
    </source>
</evidence>
<evidence type="ECO:0000256" key="4">
    <source>
        <dbReference type="PROSITE-ProRule" id="PRU00169"/>
    </source>
</evidence>
<dbReference type="InterPro" id="IPR011006">
    <property type="entry name" value="CheY-like_superfamily"/>
</dbReference>
<keyword evidence="9" id="KW-1185">Reference proteome</keyword>
<reference evidence="8" key="2">
    <citation type="journal article" date="2021" name="J Anim Sci Technol">
        <title>Complete genome sequence of Paenibacillus konkukensis sp. nov. SK3146 as a potential probiotic strain.</title>
        <authorList>
            <person name="Jung H.I."/>
            <person name="Park S."/>
            <person name="Niu K.M."/>
            <person name="Lee S.W."/>
            <person name="Kothari D."/>
            <person name="Yi K.J."/>
            <person name="Kim S.K."/>
        </authorList>
    </citation>
    <scope>NUCLEOTIDE SEQUENCE</scope>
    <source>
        <strain evidence="8">SK3146</strain>
    </source>
</reference>
<feature type="modified residue" description="4-aspartylphosphate" evidence="4">
    <location>
        <position position="55"/>
    </location>
</feature>
<dbReference type="InterPro" id="IPR009057">
    <property type="entry name" value="Homeodomain-like_sf"/>
</dbReference>
<dbReference type="SMART" id="SM00448">
    <property type="entry name" value="REC"/>
    <property type="match status" value="1"/>
</dbReference>
<dbReference type="Gene3D" id="3.40.50.2300">
    <property type="match status" value="1"/>
</dbReference>
<dbReference type="SMART" id="SM00342">
    <property type="entry name" value="HTH_ARAC"/>
    <property type="match status" value="1"/>
</dbReference>
<dbReference type="PANTHER" id="PTHR43280">
    <property type="entry name" value="ARAC-FAMILY TRANSCRIPTIONAL REGULATOR"/>
    <property type="match status" value="1"/>
</dbReference>
<organism evidence="8 9">
    <name type="scientific">Paenibacillus konkukensis</name>
    <dbReference type="NCBI Taxonomy" id="2020716"/>
    <lineage>
        <taxon>Bacteria</taxon>
        <taxon>Bacillati</taxon>
        <taxon>Bacillota</taxon>
        <taxon>Bacilli</taxon>
        <taxon>Bacillales</taxon>
        <taxon>Paenibacillaceae</taxon>
        <taxon>Paenibacillus</taxon>
    </lineage>
</organism>
<dbReference type="InterPro" id="IPR000014">
    <property type="entry name" value="PAS"/>
</dbReference>
<dbReference type="SUPFAM" id="SSF46689">
    <property type="entry name" value="Homeodomain-like"/>
    <property type="match status" value="2"/>
</dbReference>
<feature type="domain" description="Response regulatory" evidence="6">
    <location>
        <begin position="3"/>
        <end position="120"/>
    </location>
</feature>